<dbReference type="KEGG" id="cgy:CGLY_05470"/>
<dbReference type="HOGENOM" id="CLU_033323_8_0_11"/>
<evidence type="ECO:0000256" key="1">
    <source>
        <dbReference type="PIRSR" id="PIRSR613078-1"/>
    </source>
</evidence>
<evidence type="ECO:0000256" key="2">
    <source>
        <dbReference type="PIRSR" id="PIRSR613078-2"/>
    </source>
</evidence>
<reference evidence="3 4" key="1">
    <citation type="journal article" date="2015" name="Int. J. Syst. Evol. Microbiol.">
        <title>Revisiting Corynebacterium glyciniphilum (ex Kubota et al., 1972) sp. nov., nom. rev., isolated from putrefied banana.</title>
        <authorList>
            <person name="Al-Dilaimi A."/>
            <person name="Bednarz H."/>
            <person name="Lomker A."/>
            <person name="Niehaus K."/>
            <person name="Kalinowski J."/>
            <person name="Ruckert C."/>
        </authorList>
    </citation>
    <scope>NUCLEOTIDE SEQUENCE [LARGE SCALE GENOMIC DNA]</scope>
    <source>
        <strain evidence="3">AJ 3170</strain>
    </source>
</reference>
<evidence type="ECO:0000313" key="3">
    <source>
        <dbReference type="EMBL" id="AHW63542.1"/>
    </source>
</evidence>
<sequence>MATVILVRHGRSTANTDGILAGRTPGVTLDDTGRGQAERTAGRLATVPLVGVVSSPLQRCRQTAQAILEHQSGTPSFTTDDGITECDYGDWQGRKLAELGKEELWKTVVGRPSAAVFPDGESLADMQARAVTAIRDHDATVESEHGPGAVWVAVSHGDIIKSVVADAYGMPFDHFQRVHADPASVSVIRYTAAMPHVLCVNTSDGDLSWLVPAAGDGVQVGGGAGHDGEPR</sequence>
<feature type="active site" description="Proton donor/acceptor" evidence="1">
    <location>
        <position position="85"/>
    </location>
</feature>
<dbReference type="OrthoDB" id="4120859at2"/>
<dbReference type="SUPFAM" id="SSF53254">
    <property type="entry name" value="Phosphoglycerate mutase-like"/>
    <property type="match status" value="1"/>
</dbReference>
<dbReference type="AlphaFoldDB" id="X5DSA7"/>
<dbReference type="eggNOG" id="COG0406">
    <property type="taxonomic scope" value="Bacteria"/>
</dbReference>
<evidence type="ECO:0000313" key="4">
    <source>
        <dbReference type="Proteomes" id="UP000023703"/>
    </source>
</evidence>
<dbReference type="Proteomes" id="UP000023703">
    <property type="component" value="Chromosome"/>
</dbReference>
<dbReference type="NCBIfam" id="TIGR03848">
    <property type="entry name" value="MSMEG_4193"/>
    <property type="match status" value="1"/>
</dbReference>
<feature type="active site" description="Tele-phosphohistidine intermediate" evidence="1">
    <location>
        <position position="9"/>
    </location>
</feature>
<dbReference type="PANTHER" id="PTHR48100">
    <property type="entry name" value="BROAD-SPECIFICITY PHOSPHATASE YOR283W-RELATED"/>
    <property type="match status" value="1"/>
</dbReference>
<dbReference type="InterPro" id="IPR013078">
    <property type="entry name" value="His_Pase_superF_clade-1"/>
</dbReference>
<feature type="binding site" evidence="2">
    <location>
        <position position="59"/>
    </location>
    <ligand>
        <name>substrate</name>
    </ligand>
</feature>
<name>X5DSA7_9CORY</name>
<dbReference type="GO" id="GO:0016791">
    <property type="term" value="F:phosphatase activity"/>
    <property type="evidence" value="ECO:0007669"/>
    <property type="project" value="TreeGrafter"/>
</dbReference>
<proteinExistence type="predicted"/>
<feature type="binding site" evidence="2">
    <location>
        <begin position="85"/>
        <end position="88"/>
    </location>
    <ligand>
        <name>substrate</name>
    </ligand>
</feature>
<feature type="binding site" evidence="2">
    <location>
        <begin position="8"/>
        <end position="15"/>
    </location>
    <ligand>
        <name>substrate</name>
    </ligand>
</feature>
<dbReference type="InterPro" id="IPR050275">
    <property type="entry name" value="PGM_Phosphatase"/>
</dbReference>
<dbReference type="Gene3D" id="3.40.50.1240">
    <property type="entry name" value="Phosphoglycerate mutase-like"/>
    <property type="match status" value="1"/>
</dbReference>
<dbReference type="InterPro" id="IPR029033">
    <property type="entry name" value="His_PPase_superfam"/>
</dbReference>
<dbReference type="InterPro" id="IPR022492">
    <property type="entry name" value="Phosphomutase_MSMEG4193_put"/>
</dbReference>
<dbReference type="Pfam" id="PF00300">
    <property type="entry name" value="His_Phos_1"/>
    <property type="match status" value="1"/>
</dbReference>
<dbReference type="PANTHER" id="PTHR48100:SF2">
    <property type="entry name" value="CONSERVED PROTEIN"/>
    <property type="match status" value="1"/>
</dbReference>
<dbReference type="GO" id="GO:0005737">
    <property type="term" value="C:cytoplasm"/>
    <property type="evidence" value="ECO:0007669"/>
    <property type="project" value="TreeGrafter"/>
</dbReference>
<dbReference type="RefSeq" id="WP_038547148.1">
    <property type="nucleotide sequence ID" value="NZ_CP006842.1"/>
</dbReference>
<keyword evidence="4" id="KW-1185">Reference proteome</keyword>
<dbReference type="STRING" id="1404245.CGLY_05470"/>
<accession>X5DSA7</accession>
<dbReference type="SMART" id="SM00855">
    <property type="entry name" value="PGAM"/>
    <property type="match status" value="1"/>
</dbReference>
<gene>
    <name evidence="3" type="ORF">CGLY_05470</name>
</gene>
<organism evidence="3 4">
    <name type="scientific">Corynebacterium glyciniphilum AJ 3170</name>
    <dbReference type="NCBI Taxonomy" id="1404245"/>
    <lineage>
        <taxon>Bacteria</taxon>
        <taxon>Bacillati</taxon>
        <taxon>Actinomycetota</taxon>
        <taxon>Actinomycetes</taxon>
        <taxon>Mycobacteriales</taxon>
        <taxon>Corynebacteriaceae</taxon>
        <taxon>Corynebacterium</taxon>
    </lineage>
</organism>
<protein>
    <submittedName>
        <fullName evidence="3">Histidine phosphatase superfamily protein</fullName>
    </submittedName>
</protein>
<dbReference type="CDD" id="cd07067">
    <property type="entry name" value="HP_PGM_like"/>
    <property type="match status" value="1"/>
</dbReference>
<dbReference type="EMBL" id="CP006842">
    <property type="protein sequence ID" value="AHW63542.1"/>
    <property type="molecule type" value="Genomic_DNA"/>
</dbReference>